<evidence type="ECO:0000313" key="2">
    <source>
        <dbReference type="Proteomes" id="UP000535937"/>
    </source>
</evidence>
<sequence>MSIATLLREFATYLLLVALILAAGACHRNDGSSRVSTPGPKQNSYAFEPTAQSSQVQWILPTNMDAYRQQMTDFAQTGGADPFPGIPMVRKPLDLQGSVEERARALAHKTAATVLENRPGATEVVQFQLQGSTAYIQFGMDVDGWAGVSVAIAMVHPLVALNLKQFPQIDAVRFEAPPEGN</sequence>
<dbReference type="Proteomes" id="UP000535937">
    <property type="component" value="Unassembled WGS sequence"/>
</dbReference>
<proteinExistence type="predicted"/>
<comment type="caution">
    <text evidence="1">The sequence shown here is derived from an EMBL/GenBank/DDBJ whole genome shotgun (WGS) entry which is preliminary data.</text>
</comment>
<protein>
    <submittedName>
        <fullName evidence="1">Uncharacterized protein</fullName>
    </submittedName>
</protein>
<dbReference type="AlphaFoldDB" id="A0A7W4WG83"/>
<keyword evidence="2" id="KW-1185">Reference proteome</keyword>
<accession>A0A7W4WG83</accession>
<evidence type="ECO:0000313" key="1">
    <source>
        <dbReference type="EMBL" id="MBB3063113.1"/>
    </source>
</evidence>
<reference evidence="1 2" key="1">
    <citation type="submission" date="2020-08" db="EMBL/GenBank/DDBJ databases">
        <title>Genomic Encyclopedia of Type Strains, Phase III (KMG-III): the genomes of soil and plant-associated and newly described type strains.</title>
        <authorList>
            <person name="Whitman W."/>
        </authorList>
    </citation>
    <scope>NUCLEOTIDE SEQUENCE [LARGE SCALE GENOMIC DNA]</scope>
    <source>
        <strain evidence="1 2">CECT 8799</strain>
    </source>
</reference>
<name>A0A7W4WG83_9GAMM</name>
<organism evidence="1 2">
    <name type="scientific">Microbulbifer rhizosphaerae</name>
    <dbReference type="NCBI Taxonomy" id="1562603"/>
    <lineage>
        <taxon>Bacteria</taxon>
        <taxon>Pseudomonadati</taxon>
        <taxon>Pseudomonadota</taxon>
        <taxon>Gammaproteobacteria</taxon>
        <taxon>Cellvibrionales</taxon>
        <taxon>Microbulbiferaceae</taxon>
        <taxon>Microbulbifer</taxon>
    </lineage>
</organism>
<dbReference type="EMBL" id="JACHWZ010000024">
    <property type="protein sequence ID" value="MBB3063113.1"/>
    <property type="molecule type" value="Genomic_DNA"/>
</dbReference>
<gene>
    <name evidence="1" type="ORF">FHS09_003965</name>
</gene>
<dbReference type="RefSeq" id="WP_183463002.1">
    <property type="nucleotide sequence ID" value="NZ_JACHWZ010000024.1"/>
</dbReference>